<protein>
    <submittedName>
        <fullName evidence="2">Uncharacterized protein</fullName>
    </submittedName>
</protein>
<evidence type="ECO:0000313" key="2">
    <source>
        <dbReference type="WBParaSite" id="ACRNAN_scaffold7561.g32775.t1"/>
    </source>
</evidence>
<dbReference type="AlphaFoldDB" id="A0A914EE03"/>
<name>A0A914EE03_9BILA</name>
<dbReference type="Proteomes" id="UP000887540">
    <property type="component" value="Unplaced"/>
</dbReference>
<dbReference type="WBParaSite" id="ACRNAN_scaffold7561.g32775.t1">
    <property type="protein sequence ID" value="ACRNAN_scaffold7561.g32775.t1"/>
    <property type="gene ID" value="ACRNAN_scaffold7561.g32775"/>
</dbReference>
<keyword evidence="1" id="KW-1185">Reference proteome</keyword>
<evidence type="ECO:0000313" key="1">
    <source>
        <dbReference type="Proteomes" id="UP000887540"/>
    </source>
</evidence>
<organism evidence="1 2">
    <name type="scientific">Acrobeloides nanus</name>
    <dbReference type="NCBI Taxonomy" id="290746"/>
    <lineage>
        <taxon>Eukaryota</taxon>
        <taxon>Metazoa</taxon>
        <taxon>Ecdysozoa</taxon>
        <taxon>Nematoda</taxon>
        <taxon>Chromadorea</taxon>
        <taxon>Rhabditida</taxon>
        <taxon>Tylenchina</taxon>
        <taxon>Cephalobomorpha</taxon>
        <taxon>Cephaloboidea</taxon>
        <taxon>Cephalobidae</taxon>
        <taxon>Acrobeloides</taxon>
    </lineage>
</organism>
<reference evidence="2" key="1">
    <citation type="submission" date="2022-11" db="UniProtKB">
        <authorList>
            <consortium name="WormBaseParasite"/>
        </authorList>
    </citation>
    <scope>IDENTIFICATION</scope>
</reference>
<proteinExistence type="predicted"/>
<sequence length="167" mass="19309">MKKKRQRSKILNQSSIRTDAQIETRDSVHVHDVYAEDPAVTRKSVHVHDVYIEHPVEIRNSLDDLYEYPNYSDGTDEYYGNTTSSMMTTKYHLTENVYLILLKNNYQRQSREYREKLELEAEHRGRAEAEVNILKAEVDKNRGMLSGILAMAANSAVPTSSSRFVPE</sequence>
<accession>A0A914EE03</accession>